<dbReference type="PROSITE" id="PS51257">
    <property type="entry name" value="PROKAR_LIPOPROTEIN"/>
    <property type="match status" value="1"/>
</dbReference>
<protein>
    <submittedName>
        <fullName evidence="5">Tetratricopeptide repeat protein</fullName>
    </submittedName>
</protein>
<dbReference type="PANTHER" id="PTHR44943">
    <property type="entry name" value="CELLULOSE SYNTHASE OPERON PROTEIN C"/>
    <property type="match status" value="1"/>
</dbReference>
<dbReference type="Pfam" id="PF14559">
    <property type="entry name" value="TPR_19"/>
    <property type="match status" value="1"/>
</dbReference>
<gene>
    <name evidence="5" type="ORF">Pan216_55070</name>
</gene>
<dbReference type="PANTHER" id="PTHR44943:SF8">
    <property type="entry name" value="TPR REPEAT-CONTAINING PROTEIN MJ0263"/>
    <property type="match status" value="1"/>
</dbReference>
<evidence type="ECO:0000256" key="3">
    <source>
        <dbReference type="PROSITE-ProRule" id="PRU00339"/>
    </source>
</evidence>
<reference evidence="5 6" key="1">
    <citation type="submission" date="2019-02" db="EMBL/GenBank/DDBJ databases">
        <title>Deep-cultivation of Planctomycetes and their phenomic and genomic characterization uncovers novel biology.</title>
        <authorList>
            <person name="Wiegand S."/>
            <person name="Jogler M."/>
            <person name="Boedeker C."/>
            <person name="Pinto D."/>
            <person name="Vollmers J."/>
            <person name="Rivas-Marin E."/>
            <person name="Kohn T."/>
            <person name="Peeters S.H."/>
            <person name="Heuer A."/>
            <person name="Rast P."/>
            <person name="Oberbeckmann S."/>
            <person name="Bunk B."/>
            <person name="Jeske O."/>
            <person name="Meyerdierks A."/>
            <person name="Storesund J.E."/>
            <person name="Kallscheuer N."/>
            <person name="Luecker S."/>
            <person name="Lage O.M."/>
            <person name="Pohl T."/>
            <person name="Merkel B.J."/>
            <person name="Hornburger P."/>
            <person name="Mueller R.-W."/>
            <person name="Bruemmer F."/>
            <person name="Labrenz M."/>
            <person name="Spormann A.M."/>
            <person name="Op den Camp H."/>
            <person name="Overmann J."/>
            <person name="Amann R."/>
            <person name="Jetten M.S.M."/>
            <person name="Mascher T."/>
            <person name="Medema M.H."/>
            <person name="Devos D.P."/>
            <person name="Kaster A.-K."/>
            <person name="Ovreas L."/>
            <person name="Rohde M."/>
            <person name="Galperin M.Y."/>
            <person name="Jogler C."/>
        </authorList>
    </citation>
    <scope>NUCLEOTIDE SEQUENCE [LARGE SCALE GENOMIC DNA]</scope>
    <source>
        <strain evidence="5 6">Pan216</strain>
    </source>
</reference>
<organism evidence="5 6">
    <name type="scientific">Kolteria novifilia</name>
    <dbReference type="NCBI Taxonomy" id="2527975"/>
    <lineage>
        <taxon>Bacteria</taxon>
        <taxon>Pseudomonadati</taxon>
        <taxon>Planctomycetota</taxon>
        <taxon>Planctomycetia</taxon>
        <taxon>Kolteriales</taxon>
        <taxon>Kolteriaceae</taxon>
        <taxon>Kolteria</taxon>
    </lineage>
</organism>
<feature type="region of interest" description="Disordered" evidence="4">
    <location>
        <begin position="231"/>
        <end position="254"/>
    </location>
</feature>
<accession>A0A518BCA8</accession>
<evidence type="ECO:0000256" key="1">
    <source>
        <dbReference type="ARBA" id="ARBA00022737"/>
    </source>
</evidence>
<evidence type="ECO:0000256" key="2">
    <source>
        <dbReference type="ARBA" id="ARBA00022803"/>
    </source>
</evidence>
<dbReference type="InterPro" id="IPR011990">
    <property type="entry name" value="TPR-like_helical_dom_sf"/>
</dbReference>
<dbReference type="Pfam" id="PF07719">
    <property type="entry name" value="TPR_2"/>
    <property type="match status" value="1"/>
</dbReference>
<dbReference type="AlphaFoldDB" id="A0A518BCA8"/>
<dbReference type="InterPro" id="IPR013105">
    <property type="entry name" value="TPR_2"/>
</dbReference>
<keyword evidence="2 3" id="KW-0802">TPR repeat</keyword>
<dbReference type="EMBL" id="CP036279">
    <property type="protein sequence ID" value="QDU64616.1"/>
    <property type="molecule type" value="Genomic_DNA"/>
</dbReference>
<dbReference type="SUPFAM" id="SSF48452">
    <property type="entry name" value="TPR-like"/>
    <property type="match status" value="1"/>
</dbReference>
<sequence>MRSMIRASLPTEIICSLLIVASLSGCKLLPTRSQYESAEPDEEIVSIFDRFRDKRTPKMLVDFGNLQLASEHYTVAEPLFEEAIEKDESFLPAYLSLARLYERKNEPKQALAILRKAERKCEQTPDFWNELGVAHSKLGEYDKASEEMEKAIEGDPTRVLFKSNLAGVLAMQGKERQAFELYADIFSPGEAHYRIAGFCYSHGRDRECVEHLKGSLECDPENSLASEMLSRMTGTDPRHVSQIGARPGAPTQTR</sequence>
<dbReference type="PROSITE" id="PS50005">
    <property type="entry name" value="TPR"/>
    <property type="match status" value="1"/>
</dbReference>
<name>A0A518BCA8_9BACT</name>
<dbReference type="Proteomes" id="UP000317093">
    <property type="component" value="Chromosome"/>
</dbReference>
<proteinExistence type="predicted"/>
<evidence type="ECO:0000313" key="5">
    <source>
        <dbReference type="EMBL" id="QDU64616.1"/>
    </source>
</evidence>
<dbReference type="KEGG" id="knv:Pan216_55070"/>
<dbReference type="Gene3D" id="1.25.40.10">
    <property type="entry name" value="Tetratricopeptide repeat domain"/>
    <property type="match status" value="1"/>
</dbReference>
<keyword evidence="1" id="KW-0677">Repeat</keyword>
<dbReference type="InterPro" id="IPR051685">
    <property type="entry name" value="Ycf3/AcsC/BcsC/TPR_MFPF"/>
</dbReference>
<evidence type="ECO:0000256" key="4">
    <source>
        <dbReference type="SAM" id="MobiDB-lite"/>
    </source>
</evidence>
<evidence type="ECO:0000313" key="6">
    <source>
        <dbReference type="Proteomes" id="UP000317093"/>
    </source>
</evidence>
<dbReference type="InterPro" id="IPR019734">
    <property type="entry name" value="TPR_rpt"/>
</dbReference>
<dbReference type="PROSITE" id="PS50293">
    <property type="entry name" value="TPR_REGION"/>
    <property type="match status" value="1"/>
</dbReference>
<keyword evidence="6" id="KW-1185">Reference proteome</keyword>
<dbReference type="SMART" id="SM00028">
    <property type="entry name" value="TPR"/>
    <property type="match status" value="4"/>
</dbReference>
<feature type="repeat" description="TPR" evidence="3">
    <location>
        <begin position="125"/>
        <end position="158"/>
    </location>
</feature>
<dbReference type="RefSeq" id="WP_419193024.1">
    <property type="nucleotide sequence ID" value="NZ_CP036279.1"/>
</dbReference>